<dbReference type="Gene3D" id="3.50.30.10">
    <property type="entry name" value="Phosphohistidine domain"/>
    <property type="match status" value="1"/>
</dbReference>
<proteinExistence type="predicted"/>
<protein>
    <recommendedName>
        <fullName evidence="1">PEP-utilising enzyme mobile domain-containing protein</fullName>
    </recommendedName>
</protein>
<evidence type="ECO:0000313" key="2">
    <source>
        <dbReference type="EMBL" id="GAA5176193.1"/>
    </source>
</evidence>
<dbReference type="PANTHER" id="PTHR43615">
    <property type="entry name" value="PHOSPHOENOLPYRUVATE SYNTHASE-RELATED"/>
    <property type="match status" value="1"/>
</dbReference>
<dbReference type="Proteomes" id="UP001428817">
    <property type="component" value="Unassembled WGS sequence"/>
</dbReference>
<dbReference type="InterPro" id="IPR051549">
    <property type="entry name" value="PEP_Utilizing_Enz"/>
</dbReference>
<dbReference type="InterPro" id="IPR008279">
    <property type="entry name" value="PEP-util_enz_mobile_dom"/>
</dbReference>
<comment type="caution">
    <text evidence="2">The sequence shown here is derived from an EMBL/GenBank/DDBJ whole genome shotgun (WGS) entry which is preliminary data.</text>
</comment>
<sequence length="251" mass="27616">MSNAGQQVLQEVCERLRRGPLGALRAEAVKIVVDWIQRFIVFRDTERNCVDRSTFTIKRCFLEANRRLTERGLVETDRDFWFLTVDELWTLLETGTATRLTRAKITARMRDWDRFHAKEVQMPMYLHKGQPVDLDQAEDDGAQDGVLRGSGTSSGVVTGAACVVRSLAELGRLRKGQILVCNSTDPGWAAAFNIISGIVTETGGPLAHAACLAREYGMPSAQVRNAVTLIPDGATITVDGVTGRVTIDEPA</sequence>
<accession>A0ABP9REY5</accession>
<dbReference type="EMBL" id="BAABJP010000068">
    <property type="protein sequence ID" value="GAA5176193.1"/>
    <property type="molecule type" value="Genomic_DNA"/>
</dbReference>
<organism evidence="2 3">
    <name type="scientific">Pseudonocardia eucalypti</name>
    <dbReference type="NCBI Taxonomy" id="648755"/>
    <lineage>
        <taxon>Bacteria</taxon>
        <taxon>Bacillati</taxon>
        <taxon>Actinomycetota</taxon>
        <taxon>Actinomycetes</taxon>
        <taxon>Pseudonocardiales</taxon>
        <taxon>Pseudonocardiaceae</taxon>
        <taxon>Pseudonocardia</taxon>
    </lineage>
</organism>
<feature type="domain" description="PEP-utilising enzyme mobile" evidence="1">
    <location>
        <begin position="174"/>
        <end position="243"/>
    </location>
</feature>
<dbReference type="SUPFAM" id="SSF52009">
    <property type="entry name" value="Phosphohistidine domain"/>
    <property type="match status" value="1"/>
</dbReference>
<evidence type="ECO:0000313" key="3">
    <source>
        <dbReference type="Proteomes" id="UP001428817"/>
    </source>
</evidence>
<evidence type="ECO:0000259" key="1">
    <source>
        <dbReference type="Pfam" id="PF00391"/>
    </source>
</evidence>
<dbReference type="InterPro" id="IPR036637">
    <property type="entry name" value="Phosphohistidine_dom_sf"/>
</dbReference>
<dbReference type="Pfam" id="PF00391">
    <property type="entry name" value="PEP-utilizers"/>
    <property type="match status" value="1"/>
</dbReference>
<dbReference type="RefSeq" id="WP_185065707.1">
    <property type="nucleotide sequence ID" value="NZ_BAABJP010000068.1"/>
</dbReference>
<dbReference type="PANTHER" id="PTHR43615:SF1">
    <property type="entry name" value="PPDK_N DOMAIN-CONTAINING PROTEIN"/>
    <property type="match status" value="1"/>
</dbReference>
<name>A0ABP9REY5_9PSEU</name>
<keyword evidence="3" id="KW-1185">Reference proteome</keyword>
<gene>
    <name evidence="2" type="ORF">GCM10023321_83940</name>
</gene>
<reference evidence="3" key="1">
    <citation type="journal article" date="2019" name="Int. J. Syst. Evol. Microbiol.">
        <title>The Global Catalogue of Microorganisms (GCM) 10K type strain sequencing project: providing services to taxonomists for standard genome sequencing and annotation.</title>
        <authorList>
            <consortium name="The Broad Institute Genomics Platform"/>
            <consortium name="The Broad Institute Genome Sequencing Center for Infectious Disease"/>
            <person name="Wu L."/>
            <person name="Ma J."/>
        </authorList>
    </citation>
    <scope>NUCLEOTIDE SEQUENCE [LARGE SCALE GENOMIC DNA]</scope>
    <source>
        <strain evidence="3">JCM 18303</strain>
    </source>
</reference>